<gene>
    <name evidence="2" type="ORF">ERS852457_02287</name>
    <name evidence="3" type="ORF">KTG10_18325</name>
</gene>
<reference evidence="3" key="2">
    <citation type="submission" date="2021-06" db="EMBL/GenBank/DDBJ databases">
        <title>Collection of gut derived symbiotic bacterial strains cultured from healthy donors.</title>
        <authorList>
            <person name="Lin H."/>
            <person name="Littmann E."/>
            <person name="Pamer E.G."/>
        </authorList>
    </citation>
    <scope>NUCLEOTIDE SEQUENCE</scope>
    <source>
        <strain evidence="3">MSK.6.33</strain>
    </source>
</reference>
<feature type="signal peptide" evidence="1">
    <location>
        <begin position="1"/>
        <end position="18"/>
    </location>
</feature>
<reference evidence="2 4" key="1">
    <citation type="submission" date="2015-09" db="EMBL/GenBank/DDBJ databases">
        <authorList>
            <consortium name="Pathogen Informatics"/>
        </authorList>
    </citation>
    <scope>NUCLEOTIDE SEQUENCE [LARGE SCALE GENOMIC DNA]</scope>
    <source>
        <strain evidence="2 4">2789STDY5834842</strain>
    </source>
</reference>
<sequence>MKSHKLLLAALAFGSALMTTGCRDDFSEINQDPSAVTTGNVSFLFAEAVNRFDPQAYLEYFYNAPMKYSWSGMGISTGGASEGILTLSIDGDQSRQYLNVLRVLRAMDKEMELLDEDMRAQNQGYVAAAHVLSIYLGIYATDMYGSIPYVEACQAAYGGTLTPNFDSVESLYDLWLNDLNTAIVSFTSGEVVMKSEEDVVYGGNTAKWAKFANSLKLRIAVRLLAQNESKAKQIAADVAGASCGYIDALDEDVRFNKGKVRLTGDAGYVNDRIYHWSNGFTGCAGRETVINFMVENRDPRVRFFYKKNSWNSKIVQGYYDAGLEIPEFIEKNVVSEVGADGKKKFVKWGGPGEPWVRYYGMTEAWMASNDNTGKYKWFFPSSYTNADKELYLHNSEGNNPTSYTVYSTLNQMMIIGRYYNAADQVSGATLPDDTYTFTTTDRPWYGMYMSAAEVNLYLAEFAMLNNQEAQAKTYYDKALAFSVQSYDALAKDNQVAYYSNVQGCFGYDPNEGTIDLKGGEIEAMMNSEKYAFTGTAAEKLEKIYLQEMLHFTLYPNEVYITARRSGYPSYHSTILPRIDYAEVPATSIPRRFPTGAVTDDDIAGDIKKAAYAEQGLTITSSGMYNSVLATERLWADKNAPVWGAGR</sequence>
<dbReference type="RefSeq" id="WP_057250283.1">
    <property type="nucleotide sequence ID" value="NZ_CYZI01000012.1"/>
</dbReference>
<dbReference type="AlphaFoldDB" id="A0A174G937"/>
<dbReference type="Gene3D" id="1.20.120.840">
    <property type="entry name" value="SusD-like, tetratrico peptide repeats domain"/>
    <property type="match status" value="1"/>
</dbReference>
<keyword evidence="1" id="KW-0732">Signal</keyword>
<dbReference type="PROSITE" id="PS51257">
    <property type="entry name" value="PROKAR_LIPOPROTEIN"/>
    <property type="match status" value="1"/>
</dbReference>
<accession>A0A174G937</accession>
<dbReference type="InterPro" id="IPR041662">
    <property type="entry name" value="SusD-like_2"/>
</dbReference>
<dbReference type="EMBL" id="JAHPYS010000053">
    <property type="protein sequence ID" value="MBU9140658.1"/>
    <property type="molecule type" value="Genomic_DNA"/>
</dbReference>
<dbReference type="InterPro" id="IPR024302">
    <property type="entry name" value="SusD-like"/>
</dbReference>
<name>A0A174G937_PHOVU</name>
<dbReference type="Pfam" id="PF12741">
    <property type="entry name" value="SusD-like"/>
    <property type="match status" value="1"/>
</dbReference>
<dbReference type="SUPFAM" id="SSF48452">
    <property type="entry name" value="TPR-like"/>
    <property type="match status" value="1"/>
</dbReference>
<evidence type="ECO:0000313" key="3">
    <source>
        <dbReference type="EMBL" id="MBU9140658.1"/>
    </source>
</evidence>
<proteinExistence type="predicted"/>
<organism evidence="2 4">
    <name type="scientific">Phocaeicola vulgatus</name>
    <name type="common">Bacteroides vulgatus</name>
    <dbReference type="NCBI Taxonomy" id="821"/>
    <lineage>
        <taxon>Bacteria</taxon>
        <taxon>Pseudomonadati</taxon>
        <taxon>Bacteroidota</taxon>
        <taxon>Bacteroidia</taxon>
        <taxon>Bacteroidales</taxon>
        <taxon>Bacteroidaceae</taxon>
        <taxon>Phocaeicola</taxon>
    </lineage>
</organism>
<evidence type="ECO:0000313" key="4">
    <source>
        <dbReference type="Proteomes" id="UP000095333"/>
    </source>
</evidence>
<protein>
    <submittedName>
        <fullName evidence="2 3">Lipoprotein</fullName>
    </submittedName>
</protein>
<dbReference type="EMBL" id="CYZI01000012">
    <property type="protein sequence ID" value="CUO57618.1"/>
    <property type="molecule type" value="Genomic_DNA"/>
</dbReference>
<keyword evidence="2" id="KW-0449">Lipoprotein</keyword>
<dbReference type="Proteomes" id="UP000736888">
    <property type="component" value="Unassembled WGS sequence"/>
</dbReference>
<dbReference type="Proteomes" id="UP000095333">
    <property type="component" value="Unassembled WGS sequence"/>
</dbReference>
<evidence type="ECO:0000256" key="1">
    <source>
        <dbReference type="SAM" id="SignalP"/>
    </source>
</evidence>
<dbReference type="InterPro" id="IPR011990">
    <property type="entry name" value="TPR-like_helical_dom_sf"/>
</dbReference>
<evidence type="ECO:0000313" key="2">
    <source>
        <dbReference type="EMBL" id="CUO57618.1"/>
    </source>
</evidence>
<dbReference type="Pfam" id="PF12771">
    <property type="entry name" value="SusD-like_2"/>
    <property type="match status" value="1"/>
</dbReference>
<feature type="chain" id="PRO_5008022345" evidence="1">
    <location>
        <begin position="19"/>
        <end position="646"/>
    </location>
</feature>
<dbReference type="Gene3D" id="1.25.40.390">
    <property type="match status" value="1"/>
</dbReference>